<sequence>MNDWPSLGETAPLSNGSNKASLCKKAGKKGKKKKADWTDADVKIRYAEKKSDLLSPFDAPQLTQISNGKLISTVPQHVHFAMDEDDYPEGYYNKDCLWRSCLLVRSDFAGEQPISLNTIN</sequence>
<feature type="compositionally biased region" description="Basic residues" evidence="1">
    <location>
        <begin position="25"/>
        <end position="34"/>
    </location>
</feature>
<reference evidence="2 3" key="1">
    <citation type="submission" date="2024-11" db="EMBL/GenBank/DDBJ databases">
        <title>Adaptive evolution of stress response genes in parasites aligns with host niche diversity.</title>
        <authorList>
            <person name="Hahn C."/>
            <person name="Resl P."/>
        </authorList>
    </citation>
    <scope>NUCLEOTIDE SEQUENCE [LARGE SCALE GENOMIC DNA]</scope>
    <source>
        <strain evidence="2">EGGRZ-B1_66</strain>
        <tissue evidence="2">Body</tissue>
    </source>
</reference>
<gene>
    <name evidence="2" type="ORF">Ciccas_012856</name>
</gene>
<dbReference type="EMBL" id="JBJKFK010004968">
    <property type="protein sequence ID" value="KAL3308609.1"/>
    <property type="molecule type" value="Genomic_DNA"/>
</dbReference>
<organism evidence="2 3">
    <name type="scientific">Cichlidogyrus casuarinus</name>
    <dbReference type="NCBI Taxonomy" id="1844966"/>
    <lineage>
        <taxon>Eukaryota</taxon>
        <taxon>Metazoa</taxon>
        <taxon>Spiralia</taxon>
        <taxon>Lophotrochozoa</taxon>
        <taxon>Platyhelminthes</taxon>
        <taxon>Monogenea</taxon>
        <taxon>Monopisthocotylea</taxon>
        <taxon>Dactylogyridea</taxon>
        <taxon>Ancyrocephalidae</taxon>
        <taxon>Cichlidogyrus</taxon>
    </lineage>
</organism>
<evidence type="ECO:0000256" key="1">
    <source>
        <dbReference type="SAM" id="MobiDB-lite"/>
    </source>
</evidence>
<keyword evidence="3" id="KW-1185">Reference proteome</keyword>
<dbReference type="Proteomes" id="UP001626550">
    <property type="component" value="Unassembled WGS sequence"/>
</dbReference>
<protein>
    <submittedName>
        <fullName evidence="2">Uncharacterized protein</fullName>
    </submittedName>
</protein>
<feature type="region of interest" description="Disordered" evidence="1">
    <location>
        <begin position="1"/>
        <end position="36"/>
    </location>
</feature>
<accession>A0ABD2PM85</accession>
<name>A0ABD2PM85_9PLAT</name>
<evidence type="ECO:0000313" key="3">
    <source>
        <dbReference type="Proteomes" id="UP001626550"/>
    </source>
</evidence>
<dbReference type="AlphaFoldDB" id="A0ABD2PM85"/>
<comment type="caution">
    <text evidence="2">The sequence shown here is derived from an EMBL/GenBank/DDBJ whole genome shotgun (WGS) entry which is preliminary data.</text>
</comment>
<evidence type="ECO:0000313" key="2">
    <source>
        <dbReference type="EMBL" id="KAL3308609.1"/>
    </source>
</evidence>
<proteinExistence type="predicted"/>